<feature type="chain" id="PRO_5045993611" description="Lipocalin-like domain-containing protein" evidence="1">
    <location>
        <begin position="24"/>
        <end position="145"/>
    </location>
</feature>
<gene>
    <name evidence="2" type="ORF">KYK27_06450</name>
</gene>
<evidence type="ECO:0000313" key="2">
    <source>
        <dbReference type="EMBL" id="MBW3364675.1"/>
    </source>
</evidence>
<keyword evidence="3" id="KW-1185">Reference proteome</keyword>
<accession>A0ABS6X9J8</accession>
<reference evidence="2 3" key="1">
    <citation type="submission" date="2021-07" db="EMBL/GenBank/DDBJ databases">
        <authorList>
            <person name="Kim M.K."/>
        </authorList>
    </citation>
    <scope>NUCLEOTIDE SEQUENCE [LARGE SCALE GENOMIC DNA]</scope>
    <source>
        <strain evidence="2 3">HLY7-15</strain>
    </source>
</reference>
<comment type="caution">
    <text evidence="2">The sequence shown here is derived from an EMBL/GenBank/DDBJ whole genome shotgun (WGS) entry which is preliminary data.</text>
</comment>
<dbReference type="RefSeq" id="WP_199109143.1">
    <property type="nucleotide sequence ID" value="NZ_JAHWXQ010000001.1"/>
</dbReference>
<protein>
    <recommendedName>
        <fullName evidence="4">Lipocalin-like domain-containing protein</fullName>
    </recommendedName>
</protein>
<dbReference type="PROSITE" id="PS51257">
    <property type="entry name" value="PROKAR_LIPOPROTEIN"/>
    <property type="match status" value="1"/>
</dbReference>
<proteinExistence type="predicted"/>
<name>A0ABS6X9J8_9BACT</name>
<keyword evidence="1" id="KW-0732">Signal</keyword>
<organism evidence="2 3">
    <name type="scientific">Pontibacter populi</name>
    <dbReference type="NCBI Taxonomy" id="890055"/>
    <lineage>
        <taxon>Bacteria</taxon>
        <taxon>Pseudomonadati</taxon>
        <taxon>Bacteroidota</taxon>
        <taxon>Cytophagia</taxon>
        <taxon>Cytophagales</taxon>
        <taxon>Hymenobacteraceae</taxon>
        <taxon>Pontibacter</taxon>
    </lineage>
</organism>
<evidence type="ECO:0000256" key="1">
    <source>
        <dbReference type="SAM" id="SignalP"/>
    </source>
</evidence>
<evidence type="ECO:0008006" key="4">
    <source>
        <dbReference type="Google" id="ProtNLM"/>
    </source>
</evidence>
<sequence length="145" mass="16231">MKQTIARLLGLVLVIMLFSSCEKENEAPADILLSTTWKPGMQDKNPATNPPGNVRYFAVLTCQQDDTYHFDAKGTLTINQGANKCNSDEPTIVSLPYTYNRTTKELIIGGKKYMVAEESEQQVKYYAPVPSATGFEHLIFLLHKN</sequence>
<dbReference type="EMBL" id="JAHWXQ010000001">
    <property type="protein sequence ID" value="MBW3364675.1"/>
    <property type="molecule type" value="Genomic_DNA"/>
</dbReference>
<evidence type="ECO:0000313" key="3">
    <source>
        <dbReference type="Proteomes" id="UP000774935"/>
    </source>
</evidence>
<dbReference type="Proteomes" id="UP000774935">
    <property type="component" value="Unassembled WGS sequence"/>
</dbReference>
<feature type="signal peptide" evidence="1">
    <location>
        <begin position="1"/>
        <end position="23"/>
    </location>
</feature>